<feature type="compositionally biased region" description="Basic and acidic residues" evidence="1">
    <location>
        <begin position="17"/>
        <end position="27"/>
    </location>
</feature>
<comment type="caution">
    <text evidence="2">The sequence shown here is derived from an EMBL/GenBank/DDBJ whole genome shotgun (WGS) entry which is preliminary data.</text>
</comment>
<dbReference type="EMBL" id="JARKIB010000226">
    <property type="protein sequence ID" value="KAJ7721816.1"/>
    <property type="molecule type" value="Genomic_DNA"/>
</dbReference>
<dbReference type="AlphaFoldDB" id="A0AAD7HJ09"/>
<sequence length="202" mass="22087">MSCNARTAGTWVGQESKCQRSKLENRPRLYGGDSPPGSRAQSAVSMTGPWVHAAHPRALRTTTTSRLLALALISRPSSDAPAAMDTRNQMDPSGPLVLYALNVLYQREGEGKEGLTEYTAGTSPSNDTFASGYEQRQTGLAPILLHRDVAPVRGQRQRTGMCTRPCQETCARDVRSRDLILVFRPSVKLSHLICPPQIRAVE</sequence>
<evidence type="ECO:0000313" key="2">
    <source>
        <dbReference type="EMBL" id="KAJ7721816.1"/>
    </source>
</evidence>
<proteinExistence type="predicted"/>
<name>A0AAD7HJ09_9AGAR</name>
<reference evidence="2" key="1">
    <citation type="submission" date="2023-03" db="EMBL/GenBank/DDBJ databases">
        <title>Massive genome expansion in bonnet fungi (Mycena s.s.) driven by repeated elements and novel gene families across ecological guilds.</title>
        <authorList>
            <consortium name="Lawrence Berkeley National Laboratory"/>
            <person name="Harder C.B."/>
            <person name="Miyauchi S."/>
            <person name="Viragh M."/>
            <person name="Kuo A."/>
            <person name="Thoen E."/>
            <person name="Andreopoulos B."/>
            <person name="Lu D."/>
            <person name="Skrede I."/>
            <person name="Drula E."/>
            <person name="Henrissat B."/>
            <person name="Morin E."/>
            <person name="Kohler A."/>
            <person name="Barry K."/>
            <person name="LaButti K."/>
            <person name="Morin E."/>
            <person name="Salamov A."/>
            <person name="Lipzen A."/>
            <person name="Mereny Z."/>
            <person name="Hegedus B."/>
            <person name="Baldrian P."/>
            <person name="Stursova M."/>
            <person name="Weitz H."/>
            <person name="Taylor A."/>
            <person name="Grigoriev I.V."/>
            <person name="Nagy L.G."/>
            <person name="Martin F."/>
            <person name="Kauserud H."/>
        </authorList>
    </citation>
    <scope>NUCLEOTIDE SEQUENCE</scope>
    <source>
        <strain evidence="2">CBHHK182m</strain>
    </source>
</reference>
<evidence type="ECO:0000313" key="3">
    <source>
        <dbReference type="Proteomes" id="UP001215598"/>
    </source>
</evidence>
<gene>
    <name evidence="2" type="ORF">B0H16DRAFT_1790355</name>
</gene>
<evidence type="ECO:0000256" key="1">
    <source>
        <dbReference type="SAM" id="MobiDB-lite"/>
    </source>
</evidence>
<protein>
    <submittedName>
        <fullName evidence="2">Uncharacterized protein</fullName>
    </submittedName>
</protein>
<organism evidence="2 3">
    <name type="scientific">Mycena metata</name>
    <dbReference type="NCBI Taxonomy" id="1033252"/>
    <lineage>
        <taxon>Eukaryota</taxon>
        <taxon>Fungi</taxon>
        <taxon>Dikarya</taxon>
        <taxon>Basidiomycota</taxon>
        <taxon>Agaricomycotina</taxon>
        <taxon>Agaricomycetes</taxon>
        <taxon>Agaricomycetidae</taxon>
        <taxon>Agaricales</taxon>
        <taxon>Marasmiineae</taxon>
        <taxon>Mycenaceae</taxon>
        <taxon>Mycena</taxon>
    </lineage>
</organism>
<dbReference type="Proteomes" id="UP001215598">
    <property type="component" value="Unassembled WGS sequence"/>
</dbReference>
<accession>A0AAD7HJ09</accession>
<feature type="region of interest" description="Disordered" evidence="1">
    <location>
        <begin position="1"/>
        <end position="46"/>
    </location>
</feature>
<keyword evidence="3" id="KW-1185">Reference proteome</keyword>